<dbReference type="AlphaFoldDB" id="A0A8T0YUP7"/>
<dbReference type="Proteomes" id="UP000760860">
    <property type="component" value="Unassembled WGS sequence"/>
</dbReference>
<dbReference type="EMBL" id="RCMG01000530">
    <property type="protein sequence ID" value="KAG2852631.1"/>
    <property type="molecule type" value="Genomic_DNA"/>
</dbReference>
<protein>
    <submittedName>
        <fullName evidence="1">Uncharacterized protein</fullName>
    </submittedName>
</protein>
<gene>
    <name evidence="1" type="ORF">PC113_g14853</name>
    <name evidence="2" type="ORF">PC117_g13908</name>
    <name evidence="3" type="ORF">PC129_g20503</name>
</gene>
<organism evidence="1 4">
    <name type="scientific">Phytophthora cactorum</name>
    <dbReference type="NCBI Taxonomy" id="29920"/>
    <lineage>
        <taxon>Eukaryota</taxon>
        <taxon>Sar</taxon>
        <taxon>Stramenopiles</taxon>
        <taxon>Oomycota</taxon>
        <taxon>Peronosporomycetes</taxon>
        <taxon>Peronosporales</taxon>
        <taxon>Peronosporaceae</taxon>
        <taxon>Phytophthora</taxon>
    </lineage>
</organism>
<name>A0A8T0YUP7_9STRA</name>
<accession>A0A8T0YUP7</accession>
<dbReference type="Proteomes" id="UP000735874">
    <property type="component" value="Unassembled WGS sequence"/>
</dbReference>
<evidence type="ECO:0000313" key="3">
    <source>
        <dbReference type="EMBL" id="KAG3208471.1"/>
    </source>
</evidence>
<dbReference type="EMBL" id="RCMK01000420">
    <property type="protein sequence ID" value="KAG2929795.1"/>
    <property type="molecule type" value="Genomic_DNA"/>
</dbReference>
<evidence type="ECO:0000313" key="2">
    <source>
        <dbReference type="EMBL" id="KAG2929795.1"/>
    </source>
</evidence>
<dbReference type="Proteomes" id="UP000736787">
    <property type="component" value="Unassembled WGS sequence"/>
</dbReference>
<evidence type="ECO:0000313" key="4">
    <source>
        <dbReference type="Proteomes" id="UP000735874"/>
    </source>
</evidence>
<proteinExistence type="predicted"/>
<comment type="caution">
    <text evidence="1">The sequence shown here is derived from an EMBL/GenBank/DDBJ whole genome shotgun (WGS) entry which is preliminary data.</text>
</comment>
<evidence type="ECO:0000313" key="1">
    <source>
        <dbReference type="EMBL" id="KAG2852631.1"/>
    </source>
</evidence>
<reference evidence="1" key="1">
    <citation type="submission" date="2018-10" db="EMBL/GenBank/DDBJ databases">
        <title>Effector identification in a new, highly contiguous assembly of the strawberry crown rot pathogen Phytophthora cactorum.</title>
        <authorList>
            <person name="Armitage A.D."/>
            <person name="Nellist C.F."/>
            <person name="Bates H."/>
            <person name="Vickerstaff R.J."/>
            <person name="Harrison R.J."/>
        </authorList>
    </citation>
    <scope>NUCLEOTIDE SEQUENCE</scope>
    <source>
        <strain evidence="1">15-7</strain>
        <strain evidence="2">4040</strain>
        <strain evidence="3">P421</strain>
    </source>
</reference>
<sequence>MATAINTIKAGCVTVSTGGNTLLEEGAEDKGKV</sequence>
<dbReference type="EMBL" id="RCMV01001465">
    <property type="protein sequence ID" value="KAG3208471.1"/>
    <property type="molecule type" value="Genomic_DNA"/>
</dbReference>